<evidence type="ECO:0000256" key="10">
    <source>
        <dbReference type="SAM" id="MobiDB-lite"/>
    </source>
</evidence>
<evidence type="ECO:0000256" key="9">
    <source>
        <dbReference type="PROSITE-ProRule" id="PRU00576"/>
    </source>
</evidence>
<evidence type="ECO:0000313" key="14">
    <source>
        <dbReference type="Proteomes" id="UP000199727"/>
    </source>
</evidence>
<feature type="compositionally biased region" description="Low complexity" evidence="10">
    <location>
        <begin position="123"/>
        <end position="138"/>
    </location>
</feature>
<dbReference type="InterPro" id="IPR001715">
    <property type="entry name" value="CH_dom"/>
</dbReference>
<dbReference type="Pfam" id="PF00307">
    <property type="entry name" value="CH"/>
    <property type="match status" value="1"/>
</dbReference>
<keyword evidence="5 9" id="KW-0493">Microtubule</keyword>
<evidence type="ECO:0000256" key="5">
    <source>
        <dbReference type="ARBA" id="ARBA00022701"/>
    </source>
</evidence>
<dbReference type="SUPFAM" id="SSF47576">
    <property type="entry name" value="Calponin-homology domain, CH-domain"/>
    <property type="match status" value="1"/>
</dbReference>
<sequence length="263" mass="29109">MSVYVGESRGELLAWLNDLLAPTIVTKLEQCGTGSVYCQIIDSIYGDLPMSRVKFNARMEYEYLDNFKILQKAFTRHKIEKPIPVDRLIKCKMQDNLEFLQWMKKYWDMHSRGEGYDAQARAGATSTSRPTAARTRPAYVGGGGAGGSSSSSSMAGGPRNVSSASQAAAAANSAQVAAMQARVAEIEAHSEGLLKERDFYFDKLRNIELIVQERLAVEGIAPEESDVMTKIQDILYATIEGFEVPQEEDFIEEQPVGGEEETF</sequence>
<dbReference type="FunFam" id="1.10.418.10:FF:000028">
    <property type="entry name" value="RP/EB family microtubule-associated protein"/>
    <property type="match status" value="1"/>
</dbReference>
<dbReference type="OrthoDB" id="2119228at2759"/>
<evidence type="ECO:0000256" key="6">
    <source>
        <dbReference type="ARBA" id="ARBA00022776"/>
    </source>
</evidence>
<keyword evidence="8" id="KW-0131">Cell cycle</keyword>
<keyword evidence="3" id="KW-0963">Cytoplasm</keyword>
<dbReference type="GO" id="GO:0051010">
    <property type="term" value="F:microtubule plus-end binding"/>
    <property type="evidence" value="ECO:0007669"/>
    <property type="project" value="UniProtKB-ARBA"/>
</dbReference>
<dbReference type="GO" id="GO:0051233">
    <property type="term" value="C:spindle midzone"/>
    <property type="evidence" value="ECO:0007669"/>
    <property type="project" value="UniProtKB-ARBA"/>
</dbReference>
<feature type="compositionally biased region" description="Low complexity" evidence="10">
    <location>
        <begin position="148"/>
        <end position="161"/>
    </location>
</feature>
<dbReference type="EMBL" id="AMKT01000024">
    <property type="protein sequence ID" value="OXG26614.1"/>
    <property type="molecule type" value="Genomic_DNA"/>
</dbReference>
<evidence type="ECO:0000256" key="8">
    <source>
        <dbReference type="ARBA" id="ARBA00023306"/>
    </source>
</evidence>
<feature type="domain" description="Calponin-homology (CH)" evidence="11">
    <location>
        <begin position="6"/>
        <end position="108"/>
    </location>
</feature>
<name>A0A854QK25_CRYNE</name>
<dbReference type="GO" id="GO:0030473">
    <property type="term" value="P:nuclear migration along microtubule"/>
    <property type="evidence" value="ECO:0007669"/>
    <property type="project" value="UniProtKB-ARBA"/>
</dbReference>
<accession>A0A854QK25</accession>
<dbReference type="Proteomes" id="UP000199727">
    <property type="component" value="Unassembled WGS sequence"/>
</dbReference>
<comment type="caution">
    <text evidence="13">The sequence shown here is derived from an EMBL/GenBank/DDBJ whole genome shotgun (WGS) entry which is preliminary data.</text>
</comment>
<keyword evidence="4" id="KW-0132">Cell division</keyword>
<reference evidence="13 14" key="1">
    <citation type="submission" date="2017-06" db="EMBL/GenBank/DDBJ databases">
        <title>Global population genomics of the pathogenic fungus Cryptococcus neoformans var. grubii.</title>
        <authorList>
            <person name="Cuomo C."/>
            <person name="Litvintseva A."/>
            <person name="Chen Y."/>
            <person name="Young S."/>
            <person name="Zeng Q."/>
            <person name="Chapman S."/>
            <person name="Gujja S."/>
            <person name="Saif S."/>
            <person name="Birren B."/>
        </authorList>
    </citation>
    <scope>NUCLEOTIDE SEQUENCE [LARGE SCALE GENOMIC DNA]</scope>
    <source>
        <strain evidence="13 14">Tu259-1</strain>
    </source>
</reference>
<gene>
    <name evidence="13" type="ORF">C361_01375</name>
</gene>
<comment type="subcellular location">
    <subcellularLocation>
        <location evidence="1">Cytoplasm</location>
        <location evidence="1">Cytoskeleton</location>
    </subcellularLocation>
</comment>
<evidence type="ECO:0000313" key="13">
    <source>
        <dbReference type="EMBL" id="OXG26614.1"/>
    </source>
</evidence>
<evidence type="ECO:0000259" key="12">
    <source>
        <dbReference type="PROSITE" id="PS51230"/>
    </source>
</evidence>
<dbReference type="AlphaFoldDB" id="A0A854QK25"/>
<proteinExistence type="inferred from homology"/>
<organism evidence="13 14">
    <name type="scientific">Cryptococcus neoformans Tu259-1</name>
    <dbReference type="NCBI Taxonomy" id="1230072"/>
    <lineage>
        <taxon>Eukaryota</taxon>
        <taxon>Fungi</taxon>
        <taxon>Dikarya</taxon>
        <taxon>Basidiomycota</taxon>
        <taxon>Agaricomycotina</taxon>
        <taxon>Tremellomycetes</taxon>
        <taxon>Tremellales</taxon>
        <taxon>Cryptococcaceae</taxon>
        <taxon>Cryptococcus</taxon>
        <taxon>Cryptococcus neoformans species complex</taxon>
    </lineage>
</organism>
<protein>
    <submittedName>
        <fullName evidence="13">RP/EB family microtubule-associated protein</fullName>
    </submittedName>
</protein>
<evidence type="ECO:0000256" key="3">
    <source>
        <dbReference type="ARBA" id="ARBA00022490"/>
    </source>
</evidence>
<evidence type="ECO:0000256" key="4">
    <source>
        <dbReference type="ARBA" id="ARBA00022618"/>
    </source>
</evidence>
<dbReference type="Pfam" id="PF03271">
    <property type="entry name" value="EB1"/>
    <property type="match status" value="1"/>
</dbReference>
<evidence type="ECO:0000256" key="7">
    <source>
        <dbReference type="ARBA" id="ARBA00023212"/>
    </source>
</evidence>
<dbReference type="InterPro" id="IPR036872">
    <property type="entry name" value="CH_dom_sf"/>
</dbReference>
<dbReference type="SUPFAM" id="SSF140612">
    <property type="entry name" value="EB1 dimerisation domain-like"/>
    <property type="match status" value="1"/>
</dbReference>
<comment type="similarity">
    <text evidence="2">Belongs to the MAPRE family.</text>
</comment>
<dbReference type="Gene3D" id="1.20.5.1430">
    <property type="match status" value="1"/>
</dbReference>
<keyword evidence="7" id="KW-0206">Cytoskeleton</keyword>
<dbReference type="GO" id="GO:0035371">
    <property type="term" value="C:microtubule plus-end"/>
    <property type="evidence" value="ECO:0007669"/>
    <property type="project" value="UniProtKB-ARBA"/>
</dbReference>
<dbReference type="GO" id="GO:0072686">
    <property type="term" value="C:mitotic spindle"/>
    <property type="evidence" value="ECO:0007669"/>
    <property type="project" value="UniProtKB-ARBA"/>
</dbReference>
<dbReference type="InterPro" id="IPR036133">
    <property type="entry name" value="EB1_C_sf"/>
</dbReference>
<dbReference type="PANTHER" id="PTHR10623">
    <property type="entry name" value="MICROTUBULE-ASSOCIATED PROTEIN RP/EB FAMILY MEMBER"/>
    <property type="match status" value="1"/>
</dbReference>
<evidence type="ECO:0000259" key="11">
    <source>
        <dbReference type="PROSITE" id="PS50021"/>
    </source>
</evidence>
<keyword evidence="6" id="KW-0498">Mitosis</keyword>
<evidence type="ECO:0000256" key="2">
    <source>
        <dbReference type="ARBA" id="ARBA00010729"/>
    </source>
</evidence>
<dbReference type="InterPro" id="IPR027328">
    <property type="entry name" value="MAPRE"/>
</dbReference>
<dbReference type="PROSITE" id="PS51230">
    <property type="entry name" value="EB1_C"/>
    <property type="match status" value="1"/>
</dbReference>
<dbReference type="GO" id="GO:0051301">
    <property type="term" value="P:cell division"/>
    <property type="evidence" value="ECO:0007669"/>
    <property type="project" value="UniProtKB-KW"/>
</dbReference>
<feature type="region of interest" description="Disordered" evidence="10">
    <location>
        <begin position="123"/>
        <end position="161"/>
    </location>
</feature>
<feature type="domain" description="EB1 C-terminal" evidence="12">
    <location>
        <begin position="168"/>
        <end position="244"/>
    </location>
</feature>
<evidence type="ECO:0000256" key="1">
    <source>
        <dbReference type="ARBA" id="ARBA00004245"/>
    </source>
</evidence>
<dbReference type="InterPro" id="IPR004953">
    <property type="entry name" value="EB1_C"/>
</dbReference>
<dbReference type="PROSITE" id="PS50021">
    <property type="entry name" value="CH"/>
    <property type="match status" value="1"/>
</dbReference>
<dbReference type="Gene3D" id="1.10.418.10">
    <property type="entry name" value="Calponin-like domain"/>
    <property type="match status" value="1"/>
</dbReference>
<dbReference type="GO" id="GO:0035372">
    <property type="term" value="P:protein localization to microtubule"/>
    <property type="evidence" value="ECO:0007669"/>
    <property type="project" value="UniProtKB-ARBA"/>
</dbReference>